<keyword evidence="7" id="KW-1185">Reference proteome</keyword>
<dbReference type="PROSITE" id="PS00211">
    <property type="entry name" value="ABC_TRANSPORTER_1"/>
    <property type="match status" value="1"/>
</dbReference>
<evidence type="ECO:0000256" key="1">
    <source>
        <dbReference type="ARBA" id="ARBA00005417"/>
    </source>
</evidence>
<keyword evidence="4 6" id="KW-0067">ATP-binding</keyword>
<comment type="caution">
    <text evidence="6">The sequence shown here is derived from an EMBL/GenBank/DDBJ whole genome shotgun (WGS) entry which is preliminary data.</text>
</comment>
<dbReference type="Proteomes" id="UP001400965">
    <property type="component" value="Unassembled WGS sequence"/>
</dbReference>
<sequence>MEVIMNKLEIINLTKSYKHKNANENINLTLESGVYGLLGPNGAGKTTLMKQIATLKQPTSGKILYNGKDINSLDDEYRAVVGYLPQDFDAYKNFSAKDFLLYIGALKGMSKSEAKEKTEKLLKLVGLQEVKNKYISKFSGGMKRRVGIAQALLNDPKVLILDEPTAGLDPQERARFRNLLSQIGKETIVILSTHIISDIESVAKETIMIKDGKVLLQGTHREILNDMSGKVYSITVKDEREVFNIQNKYKVVSIQRGVEDIELRVISDKEIKDFNAKNIEPRFEDVYMFYFDLEDSREV</sequence>
<dbReference type="GO" id="GO:0005524">
    <property type="term" value="F:ATP binding"/>
    <property type="evidence" value="ECO:0007669"/>
    <property type="project" value="UniProtKB-KW"/>
</dbReference>
<dbReference type="CDD" id="cd03264">
    <property type="entry name" value="ABC_drug_resistance_like"/>
    <property type="match status" value="1"/>
</dbReference>
<dbReference type="SMART" id="SM00382">
    <property type="entry name" value="AAA"/>
    <property type="match status" value="1"/>
</dbReference>
<dbReference type="InterPro" id="IPR017871">
    <property type="entry name" value="ABC_transporter-like_CS"/>
</dbReference>
<feature type="domain" description="ABC transporter" evidence="5">
    <location>
        <begin position="8"/>
        <end position="236"/>
    </location>
</feature>
<dbReference type="Gene3D" id="3.40.50.300">
    <property type="entry name" value="P-loop containing nucleotide triphosphate hydrolases"/>
    <property type="match status" value="1"/>
</dbReference>
<evidence type="ECO:0000313" key="6">
    <source>
        <dbReference type="EMBL" id="GAA0865436.1"/>
    </source>
</evidence>
<comment type="similarity">
    <text evidence="1">Belongs to the ABC transporter superfamily.</text>
</comment>
<name>A0ABN1M894_9FIRM</name>
<dbReference type="PANTHER" id="PTHR43335">
    <property type="entry name" value="ABC TRANSPORTER, ATP-BINDING PROTEIN"/>
    <property type="match status" value="1"/>
</dbReference>
<keyword evidence="2" id="KW-0813">Transport</keyword>
<dbReference type="InterPro" id="IPR003439">
    <property type="entry name" value="ABC_transporter-like_ATP-bd"/>
</dbReference>
<gene>
    <name evidence="6" type="ORF">GCM10008917_22900</name>
</gene>
<proteinExistence type="inferred from homology"/>
<dbReference type="PROSITE" id="PS50893">
    <property type="entry name" value="ABC_TRANSPORTER_2"/>
    <property type="match status" value="1"/>
</dbReference>
<dbReference type="Pfam" id="PF00005">
    <property type="entry name" value="ABC_tran"/>
    <property type="match status" value="1"/>
</dbReference>
<evidence type="ECO:0000259" key="5">
    <source>
        <dbReference type="PROSITE" id="PS50893"/>
    </source>
</evidence>
<dbReference type="SUPFAM" id="SSF52540">
    <property type="entry name" value="P-loop containing nucleoside triphosphate hydrolases"/>
    <property type="match status" value="1"/>
</dbReference>
<evidence type="ECO:0000256" key="3">
    <source>
        <dbReference type="ARBA" id="ARBA00022741"/>
    </source>
</evidence>
<dbReference type="EMBL" id="BAAACP010000015">
    <property type="protein sequence ID" value="GAA0865436.1"/>
    <property type="molecule type" value="Genomic_DNA"/>
</dbReference>
<reference evidence="6 7" key="1">
    <citation type="journal article" date="2019" name="Int. J. Syst. Evol. Microbiol.">
        <title>The Global Catalogue of Microorganisms (GCM) 10K type strain sequencing project: providing services to taxonomists for standard genome sequencing and annotation.</title>
        <authorList>
            <consortium name="The Broad Institute Genomics Platform"/>
            <consortium name="The Broad Institute Genome Sequencing Center for Infectious Disease"/>
            <person name="Wu L."/>
            <person name="Ma J."/>
        </authorList>
    </citation>
    <scope>NUCLEOTIDE SEQUENCE [LARGE SCALE GENOMIC DNA]</scope>
    <source>
        <strain evidence="6 7">JCM 6486</strain>
    </source>
</reference>
<dbReference type="PANTHER" id="PTHR43335:SF2">
    <property type="entry name" value="ABC TRANSPORTER, ATP-BINDING PROTEIN"/>
    <property type="match status" value="1"/>
</dbReference>
<accession>A0ABN1M894</accession>
<evidence type="ECO:0000256" key="2">
    <source>
        <dbReference type="ARBA" id="ARBA00022448"/>
    </source>
</evidence>
<protein>
    <submittedName>
        <fullName evidence="6">ABC transporter ATP-binding protein</fullName>
    </submittedName>
</protein>
<keyword evidence="3" id="KW-0547">Nucleotide-binding</keyword>
<dbReference type="InterPro" id="IPR027417">
    <property type="entry name" value="P-loop_NTPase"/>
</dbReference>
<evidence type="ECO:0000313" key="7">
    <source>
        <dbReference type="Proteomes" id="UP001400965"/>
    </source>
</evidence>
<evidence type="ECO:0000256" key="4">
    <source>
        <dbReference type="ARBA" id="ARBA00022840"/>
    </source>
</evidence>
<organism evidence="6 7">
    <name type="scientific">Paraclostridium tenue</name>
    <dbReference type="NCBI Taxonomy" id="1737"/>
    <lineage>
        <taxon>Bacteria</taxon>
        <taxon>Bacillati</taxon>
        <taxon>Bacillota</taxon>
        <taxon>Clostridia</taxon>
        <taxon>Peptostreptococcales</taxon>
        <taxon>Peptostreptococcaceae</taxon>
        <taxon>Paraclostridium</taxon>
    </lineage>
</organism>
<dbReference type="InterPro" id="IPR003593">
    <property type="entry name" value="AAA+_ATPase"/>
</dbReference>